<protein>
    <submittedName>
        <fullName evidence="3">Uncharacterized protein LOC110348307</fullName>
    </submittedName>
</protein>
<reference evidence="3" key="1">
    <citation type="submission" date="2025-08" db="UniProtKB">
        <authorList>
            <consortium name="RefSeq"/>
        </authorList>
    </citation>
    <scope>IDENTIFICATION</scope>
</reference>
<organism evidence="2 3">
    <name type="scientific">Heterocephalus glaber</name>
    <name type="common">Naked mole rat</name>
    <dbReference type="NCBI Taxonomy" id="10181"/>
    <lineage>
        <taxon>Eukaryota</taxon>
        <taxon>Metazoa</taxon>
        <taxon>Chordata</taxon>
        <taxon>Craniata</taxon>
        <taxon>Vertebrata</taxon>
        <taxon>Euteleostomi</taxon>
        <taxon>Mammalia</taxon>
        <taxon>Eutheria</taxon>
        <taxon>Euarchontoglires</taxon>
        <taxon>Glires</taxon>
        <taxon>Rodentia</taxon>
        <taxon>Hystricomorpha</taxon>
        <taxon>Bathyergidae</taxon>
        <taxon>Heterocephalus</taxon>
    </lineage>
</organism>
<dbReference type="GeneID" id="110348307"/>
<feature type="region of interest" description="Disordered" evidence="1">
    <location>
        <begin position="191"/>
        <end position="281"/>
    </location>
</feature>
<feature type="compositionally biased region" description="Basic and acidic residues" evidence="1">
    <location>
        <begin position="214"/>
        <end position="223"/>
    </location>
</feature>
<dbReference type="RefSeq" id="XP_021110533.1">
    <property type="nucleotide sequence ID" value="XM_021254874.1"/>
</dbReference>
<name>A0AAX6SRY4_HETGA</name>
<feature type="compositionally biased region" description="Polar residues" evidence="1">
    <location>
        <begin position="38"/>
        <end position="49"/>
    </location>
</feature>
<sequence length="281" mass="29361">MSSAPARPLRDLRSPRMSPAAPGAVSTRRLSAPCGPHKSQTTISINHAASEQGDLSRDKQPHGEPLNRPSVGGERGDSPSAWNPTREQNALVTSARGGSAGEGAGPEPAPRSAVRRGSLCSPQGSGPELVSGCPRRGGSSEELCGSVRAGSELYIPTRPVFPNLPIFLPLGKAAALGLGTWQEQVPGCAFPSRGRASAPRVGPVRHQAKVPQPWRKDSLEPRAPHPRPGQRGSPGLALDPNKQGWVRQRRKLGVAVPPQTQGSELKIFGPDLGLGTLGPSP</sequence>
<keyword evidence="2" id="KW-1185">Reference proteome</keyword>
<accession>A0AAX6SRY4</accession>
<feature type="region of interest" description="Disordered" evidence="1">
    <location>
        <begin position="1"/>
        <end position="141"/>
    </location>
</feature>
<evidence type="ECO:0000313" key="2">
    <source>
        <dbReference type="Proteomes" id="UP000694906"/>
    </source>
</evidence>
<proteinExistence type="predicted"/>
<dbReference type="Proteomes" id="UP000694906">
    <property type="component" value="Unplaced"/>
</dbReference>
<evidence type="ECO:0000256" key="1">
    <source>
        <dbReference type="SAM" id="MobiDB-lite"/>
    </source>
</evidence>
<feature type="compositionally biased region" description="Polar residues" evidence="1">
    <location>
        <begin position="80"/>
        <end position="92"/>
    </location>
</feature>
<dbReference type="AlphaFoldDB" id="A0AAX6SRY4"/>
<evidence type="ECO:0000313" key="3">
    <source>
        <dbReference type="RefSeq" id="XP_021110533.1"/>
    </source>
</evidence>
<gene>
    <name evidence="3" type="primary">LOC110348307</name>
</gene>